<gene>
    <name evidence="1" type="ORF">A2563_02765</name>
</gene>
<name>A0A1F6P9H0_9BACT</name>
<proteinExistence type="predicted"/>
<dbReference type="STRING" id="1798705.A2563_02765"/>
<evidence type="ECO:0000313" key="1">
    <source>
        <dbReference type="EMBL" id="OGH92574.1"/>
    </source>
</evidence>
<protein>
    <recommendedName>
        <fullName evidence="3">Cupin type-1 domain-containing protein</fullName>
    </recommendedName>
</protein>
<organism evidence="1 2">
    <name type="scientific">Candidatus Magasanikbacteria bacterium RIFOXYD1_FULL_40_23</name>
    <dbReference type="NCBI Taxonomy" id="1798705"/>
    <lineage>
        <taxon>Bacteria</taxon>
        <taxon>Candidatus Magasanikiibacteriota</taxon>
    </lineage>
</organism>
<comment type="caution">
    <text evidence="1">The sequence shown here is derived from an EMBL/GenBank/DDBJ whole genome shotgun (WGS) entry which is preliminary data.</text>
</comment>
<sequence>MLNLLHQAELVLPALLRDEARWKNVFIDYHHPFVERLWCEWQGNRIYLHRIHPCEPEEALFHTHPWPSAMKVLDGSYEMGIGYGSETSDMPIAARIILVAGSEYEMTEPNGAHYVRPLNGPSTSLMISGKPWGGNSPKSNKPLSALPLHKQKELFDFFQSIYK</sequence>
<dbReference type="AlphaFoldDB" id="A0A1F6P9H0"/>
<evidence type="ECO:0008006" key="3">
    <source>
        <dbReference type="Google" id="ProtNLM"/>
    </source>
</evidence>
<reference evidence="1 2" key="1">
    <citation type="journal article" date="2016" name="Nat. Commun.">
        <title>Thousands of microbial genomes shed light on interconnected biogeochemical processes in an aquifer system.</title>
        <authorList>
            <person name="Anantharaman K."/>
            <person name="Brown C.T."/>
            <person name="Hug L.A."/>
            <person name="Sharon I."/>
            <person name="Castelle C.J."/>
            <person name="Probst A.J."/>
            <person name="Thomas B.C."/>
            <person name="Singh A."/>
            <person name="Wilkins M.J."/>
            <person name="Karaoz U."/>
            <person name="Brodie E.L."/>
            <person name="Williams K.H."/>
            <person name="Hubbard S.S."/>
            <person name="Banfield J.F."/>
        </authorList>
    </citation>
    <scope>NUCLEOTIDE SEQUENCE [LARGE SCALE GENOMIC DNA]</scope>
</reference>
<dbReference type="EMBL" id="MFRA01000005">
    <property type="protein sequence ID" value="OGH92574.1"/>
    <property type="molecule type" value="Genomic_DNA"/>
</dbReference>
<evidence type="ECO:0000313" key="2">
    <source>
        <dbReference type="Proteomes" id="UP000176634"/>
    </source>
</evidence>
<accession>A0A1F6P9H0</accession>
<dbReference type="Proteomes" id="UP000176634">
    <property type="component" value="Unassembled WGS sequence"/>
</dbReference>